<dbReference type="Pfam" id="PF20207">
    <property type="entry name" value="DUF6568"/>
    <property type="match status" value="1"/>
</dbReference>
<keyword evidence="2" id="KW-1185">Reference proteome</keyword>
<protein>
    <submittedName>
        <fullName evidence="1">Conjugal transfer protein TraF</fullName>
    </submittedName>
</protein>
<dbReference type="InterPro" id="IPR046698">
    <property type="entry name" value="PedC-like"/>
</dbReference>
<proteinExistence type="predicted"/>
<dbReference type="RefSeq" id="WP_197113425.1">
    <property type="nucleotide sequence ID" value="NZ_JACBXQ010000001.1"/>
</dbReference>
<evidence type="ECO:0000313" key="2">
    <source>
        <dbReference type="Proteomes" id="UP000721415"/>
    </source>
</evidence>
<dbReference type="Gene3D" id="3.40.30.10">
    <property type="entry name" value="Glutaredoxin"/>
    <property type="match status" value="1"/>
</dbReference>
<dbReference type="Proteomes" id="UP000721415">
    <property type="component" value="Unassembled WGS sequence"/>
</dbReference>
<dbReference type="SUPFAM" id="SSF52833">
    <property type="entry name" value="Thioredoxin-like"/>
    <property type="match status" value="1"/>
</dbReference>
<comment type="caution">
    <text evidence="1">The sequence shown here is derived from an EMBL/GenBank/DDBJ whole genome shotgun (WGS) entry which is preliminary data.</text>
</comment>
<evidence type="ECO:0000313" key="1">
    <source>
        <dbReference type="EMBL" id="MBG9985358.1"/>
    </source>
</evidence>
<name>A0ABS0LMK2_9LACT</name>
<organism evidence="1 2">
    <name type="scientific">Facklamia lactis</name>
    <dbReference type="NCBI Taxonomy" id="2749967"/>
    <lineage>
        <taxon>Bacteria</taxon>
        <taxon>Bacillati</taxon>
        <taxon>Bacillota</taxon>
        <taxon>Bacilli</taxon>
        <taxon>Lactobacillales</taxon>
        <taxon>Aerococcaceae</taxon>
        <taxon>Facklamia</taxon>
    </lineage>
</organism>
<accession>A0ABS0LMK2</accession>
<sequence length="118" mass="13231">MATIVEFNEQVASFKKVDGIEAQALIQSGEGHLIFVGRESCGFCRLFIDKLSQVANEHALTVHFLHSQNQEDQEALAEFRDKYKVVTVPGLVFSEDDHVKTVCNSQMTVDEIAEFVNL</sequence>
<reference evidence="1 2" key="1">
    <citation type="submission" date="2020-07" db="EMBL/GenBank/DDBJ databases">
        <title>Facklamia lactis sp. nov., isolated from raw milk.</title>
        <authorList>
            <person name="Doll E.V."/>
            <person name="Huptas C."/>
            <person name="Staib L."/>
            <person name="Wenning M."/>
            <person name="Scherer S."/>
        </authorList>
    </citation>
    <scope>NUCLEOTIDE SEQUENCE [LARGE SCALE GENOMIC DNA]</scope>
    <source>
        <strain evidence="1 2">DSM 111018</strain>
    </source>
</reference>
<dbReference type="InterPro" id="IPR036249">
    <property type="entry name" value="Thioredoxin-like_sf"/>
</dbReference>
<gene>
    <name evidence="1" type="primary">traF</name>
    <name evidence="1" type="ORF">HZY91_00450</name>
</gene>
<dbReference type="EMBL" id="JACBXQ010000001">
    <property type="protein sequence ID" value="MBG9985358.1"/>
    <property type="molecule type" value="Genomic_DNA"/>
</dbReference>